<dbReference type="Pfam" id="PF06013">
    <property type="entry name" value="WXG100"/>
    <property type="match status" value="1"/>
</dbReference>
<protein>
    <submittedName>
        <fullName evidence="2">WXG100 family type VII secretion target</fullName>
    </submittedName>
</protein>
<reference evidence="2" key="2">
    <citation type="journal article" date="2021" name="PeerJ">
        <title>Extensive microbial diversity within the chicken gut microbiome revealed by metagenomics and culture.</title>
        <authorList>
            <person name="Gilroy R."/>
            <person name="Ravi A."/>
            <person name="Getino M."/>
            <person name="Pursley I."/>
            <person name="Horton D.L."/>
            <person name="Alikhan N.F."/>
            <person name="Baker D."/>
            <person name="Gharbi K."/>
            <person name="Hall N."/>
            <person name="Watson M."/>
            <person name="Adriaenssens E.M."/>
            <person name="Foster-Nyarko E."/>
            <person name="Jarju S."/>
            <person name="Secka A."/>
            <person name="Antonio M."/>
            <person name="Oren A."/>
            <person name="Chaudhuri R.R."/>
            <person name="La Ragione R."/>
            <person name="Hildebrand F."/>
            <person name="Pallen M.J."/>
        </authorList>
    </citation>
    <scope>NUCLEOTIDE SEQUENCE</scope>
    <source>
        <strain evidence="2">CHK195-11698</strain>
    </source>
</reference>
<dbReference type="Gene3D" id="1.10.287.1060">
    <property type="entry name" value="ESAT-6-like"/>
    <property type="match status" value="1"/>
</dbReference>
<dbReference type="Proteomes" id="UP000824175">
    <property type="component" value="Unassembled WGS sequence"/>
</dbReference>
<accession>A0A9D1HMQ8</accession>
<dbReference type="SUPFAM" id="SSF140453">
    <property type="entry name" value="EsxAB dimer-like"/>
    <property type="match status" value="1"/>
</dbReference>
<feature type="coiled-coil region" evidence="1">
    <location>
        <begin position="13"/>
        <end position="40"/>
    </location>
</feature>
<comment type="caution">
    <text evidence="2">The sequence shown here is derived from an EMBL/GenBank/DDBJ whole genome shotgun (WGS) entry which is preliminary data.</text>
</comment>
<evidence type="ECO:0000313" key="2">
    <source>
        <dbReference type="EMBL" id="HIU13520.1"/>
    </source>
</evidence>
<proteinExistence type="predicted"/>
<reference evidence="2" key="1">
    <citation type="submission" date="2020-10" db="EMBL/GenBank/DDBJ databases">
        <authorList>
            <person name="Gilroy R."/>
        </authorList>
    </citation>
    <scope>NUCLEOTIDE SEQUENCE</scope>
    <source>
        <strain evidence="2">CHK195-11698</strain>
    </source>
</reference>
<dbReference type="InterPro" id="IPR036689">
    <property type="entry name" value="ESAT-6-like_sf"/>
</dbReference>
<dbReference type="InterPro" id="IPR010310">
    <property type="entry name" value="T7SS_ESAT-6-like"/>
</dbReference>
<name>A0A9D1HMQ8_9FIRM</name>
<dbReference type="EMBL" id="DVMJ01000050">
    <property type="protein sequence ID" value="HIU13520.1"/>
    <property type="molecule type" value="Genomic_DNA"/>
</dbReference>
<keyword evidence="1" id="KW-0175">Coiled coil</keyword>
<dbReference type="AlphaFoldDB" id="A0A9D1HMQ8"/>
<evidence type="ECO:0000313" key="3">
    <source>
        <dbReference type="Proteomes" id="UP000824175"/>
    </source>
</evidence>
<evidence type="ECO:0000256" key="1">
    <source>
        <dbReference type="SAM" id="Coils"/>
    </source>
</evidence>
<gene>
    <name evidence="2" type="ORF">IAD15_05565</name>
</gene>
<sequence>MANSTIKLSAEMLQAQSDQMKQLQSQYEDMFKQMENILQEMNTGWSENLSCHFVEKIALAQKGFTKMSELLQGGSEAARQAALGFTELNDALASQLSSILGLSDRDIEGLKENWAAAITDSGILDELIPEGASADDIITILSEAEEGAFGTEYIAEAKDLLEALDGISSGEISGDTIGTLADLFGGYDTILGNLGFSSGLSGMIVDKGTGLIFGDGKSIDSVSPAMVDYYDDMQEVNEMLQEGDLVNGLLSGFVRTIEGGTKITVEALGEIGGDIQDQITDHPFFQGIVDLTGLDDSTVFEDINQQLIDSTGIDFSDFPQEFGKEMYDVFSERVDATVEGIPVVTEYIGEQLERFGSGVIDGFASLKNYF</sequence>
<organism evidence="2 3">
    <name type="scientific">Candidatus Fimiplasma intestinipullorum</name>
    <dbReference type="NCBI Taxonomy" id="2840825"/>
    <lineage>
        <taxon>Bacteria</taxon>
        <taxon>Bacillati</taxon>
        <taxon>Bacillota</taxon>
        <taxon>Clostridia</taxon>
        <taxon>Eubacteriales</taxon>
        <taxon>Candidatus Fimiplasma</taxon>
    </lineage>
</organism>